<organism evidence="1 2">
    <name type="scientific">Aegilops tauschii subsp. strangulata</name>
    <name type="common">Goatgrass</name>
    <dbReference type="NCBI Taxonomy" id="200361"/>
    <lineage>
        <taxon>Eukaryota</taxon>
        <taxon>Viridiplantae</taxon>
        <taxon>Streptophyta</taxon>
        <taxon>Embryophyta</taxon>
        <taxon>Tracheophyta</taxon>
        <taxon>Spermatophyta</taxon>
        <taxon>Magnoliopsida</taxon>
        <taxon>Liliopsida</taxon>
        <taxon>Poales</taxon>
        <taxon>Poaceae</taxon>
        <taxon>BOP clade</taxon>
        <taxon>Pooideae</taxon>
        <taxon>Triticodae</taxon>
        <taxon>Triticeae</taxon>
        <taxon>Triticinae</taxon>
        <taxon>Aegilops</taxon>
    </lineage>
</organism>
<reference evidence="2" key="2">
    <citation type="journal article" date="2017" name="Nat. Plants">
        <title>The Aegilops tauschii genome reveals multiple impacts of transposons.</title>
        <authorList>
            <person name="Zhao G."/>
            <person name="Zou C."/>
            <person name="Li K."/>
            <person name="Wang K."/>
            <person name="Li T."/>
            <person name="Gao L."/>
            <person name="Zhang X."/>
            <person name="Wang H."/>
            <person name="Yang Z."/>
            <person name="Liu X."/>
            <person name="Jiang W."/>
            <person name="Mao L."/>
            <person name="Kong X."/>
            <person name="Jiao Y."/>
            <person name="Jia J."/>
        </authorList>
    </citation>
    <scope>NUCLEOTIDE SEQUENCE [LARGE SCALE GENOMIC DNA]</scope>
    <source>
        <strain evidence="2">cv. AL8/78</strain>
    </source>
</reference>
<sequence length="78" mass="8936">MGKTSQRRATQIQENNVGCTWGLIRMFYSRRDPKLILDRKQGSTRHSFSGFPGTASLKCTNHSYISYVKTKDRIVVVI</sequence>
<dbReference type="Gramene" id="AET4Gv20836100.7">
    <property type="protein sequence ID" value="AET4Gv20836100.7"/>
    <property type="gene ID" value="AET4Gv20836100"/>
</dbReference>
<reference evidence="1" key="4">
    <citation type="submission" date="2019-03" db="UniProtKB">
        <authorList>
            <consortium name="EnsemblPlants"/>
        </authorList>
    </citation>
    <scope>IDENTIFICATION</scope>
</reference>
<evidence type="ECO:0000313" key="2">
    <source>
        <dbReference type="Proteomes" id="UP000015105"/>
    </source>
</evidence>
<dbReference type="AlphaFoldDB" id="A0A453J940"/>
<accession>A0A453J940</accession>
<reference evidence="1" key="3">
    <citation type="journal article" date="2017" name="Nature">
        <title>Genome sequence of the progenitor of the wheat D genome Aegilops tauschii.</title>
        <authorList>
            <person name="Luo M.C."/>
            <person name="Gu Y.Q."/>
            <person name="Puiu D."/>
            <person name="Wang H."/>
            <person name="Twardziok S.O."/>
            <person name="Deal K.R."/>
            <person name="Huo N."/>
            <person name="Zhu T."/>
            <person name="Wang L."/>
            <person name="Wang Y."/>
            <person name="McGuire P.E."/>
            <person name="Liu S."/>
            <person name="Long H."/>
            <person name="Ramasamy R.K."/>
            <person name="Rodriguez J.C."/>
            <person name="Van S.L."/>
            <person name="Yuan L."/>
            <person name="Wang Z."/>
            <person name="Xia Z."/>
            <person name="Xiao L."/>
            <person name="Anderson O.D."/>
            <person name="Ouyang S."/>
            <person name="Liang Y."/>
            <person name="Zimin A.V."/>
            <person name="Pertea G."/>
            <person name="Qi P."/>
            <person name="Bennetzen J.L."/>
            <person name="Dai X."/>
            <person name="Dawson M.W."/>
            <person name="Muller H.G."/>
            <person name="Kugler K."/>
            <person name="Rivarola-Duarte L."/>
            <person name="Spannagl M."/>
            <person name="Mayer K.F.X."/>
            <person name="Lu F.H."/>
            <person name="Bevan M.W."/>
            <person name="Leroy P."/>
            <person name="Li P."/>
            <person name="You F.M."/>
            <person name="Sun Q."/>
            <person name="Liu Z."/>
            <person name="Lyons E."/>
            <person name="Wicker T."/>
            <person name="Salzberg S.L."/>
            <person name="Devos K.M."/>
            <person name="Dvorak J."/>
        </authorList>
    </citation>
    <scope>NUCLEOTIDE SEQUENCE [LARGE SCALE GENOMIC DNA]</scope>
    <source>
        <strain evidence="1">cv. AL8/78</strain>
    </source>
</reference>
<keyword evidence="2" id="KW-1185">Reference proteome</keyword>
<dbReference type="Proteomes" id="UP000015105">
    <property type="component" value="Chromosome 4D"/>
</dbReference>
<proteinExistence type="predicted"/>
<reference evidence="2" key="1">
    <citation type="journal article" date="2014" name="Science">
        <title>Ancient hybridizations among the ancestral genomes of bread wheat.</title>
        <authorList>
            <consortium name="International Wheat Genome Sequencing Consortium,"/>
            <person name="Marcussen T."/>
            <person name="Sandve S.R."/>
            <person name="Heier L."/>
            <person name="Spannagl M."/>
            <person name="Pfeifer M."/>
            <person name="Jakobsen K.S."/>
            <person name="Wulff B.B."/>
            <person name="Steuernagel B."/>
            <person name="Mayer K.F."/>
            <person name="Olsen O.A."/>
        </authorList>
    </citation>
    <scope>NUCLEOTIDE SEQUENCE [LARGE SCALE GENOMIC DNA]</scope>
    <source>
        <strain evidence="2">cv. AL8/78</strain>
    </source>
</reference>
<protein>
    <submittedName>
        <fullName evidence="1">Uncharacterized protein</fullName>
    </submittedName>
</protein>
<dbReference type="EnsemblPlants" id="AET4Gv20836100.7">
    <property type="protein sequence ID" value="AET4Gv20836100.7"/>
    <property type="gene ID" value="AET4Gv20836100"/>
</dbReference>
<reference evidence="1" key="5">
    <citation type="journal article" date="2021" name="G3 (Bethesda)">
        <title>Aegilops tauschii genome assembly Aet v5.0 features greater sequence contiguity and improved annotation.</title>
        <authorList>
            <person name="Wang L."/>
            <person name="Zhu T."/>
            <person name="Rodriguez J.C."/>
            <person name="Deal K.R."/>
            <person name="Dubcovsky J."/>
            <person name="McGuire P.E."/>
            <person name="Lux T."/>
            <person name="Spannagl M."/>
            <person name="Mayer K.F.X."/>
            <person name="Baldrich P."/>
            <person name="Meyers B.C."/>
            <person name="Huo N."/>
            <person name="Gu Y.Q."/>
            <person name="Zhou H."/>
            <person name="Devos K.M."/>
            <person name="Bennetzen J.L."/>
            <person name="Unver T."/>
            <person name="Budak H."/>
            <person name="Gulick P.J."/>
            <person name="Galiba G."/>
            <person name="Kalapos B."/>
            <person name="Nelson D.R."/>
            <person name="Li P."/>
            <person name="You F.M."/>
            <person name="Luo M.C."/>
            <person name="Dvorak J."/>
        </authorList>
    </citation>
    <scope>NUCLEOTIDE SEQUENCE [LARGE SCALE GENOMIC DNA]</scope>
    <source>
        <strain evidence="1">cv. AL8/78</strain>
    </source>
</reference>
<evidence type="ECO:0000313" key="1">
    <source>
        <dbReference type="EnsemblPlants" id="AET4Gv20836100.7"/>
    </source>
</evidence>
<dbReference type="PANTHER" id="PTHR47857">
    <property type="entry name" value="EXPRESSED PROTEIN-RELATED"/>
    <property type="match status" value="1"/>
</dbReference>
<dbReference type="PANTHER" id="PTHR47857:SF2">
    <property type="entry name" value="EXPRESSED PROTEIN"/>
    <property type="match status" value="1"/>
</dbReference>
<name>A0A453J940_AEGTS</name>